<accession>A0A420IQ09</accession>
<dbReference type="Proteomes" id="UP000285326">
    <property type="component" value="Unassembled WGS sequence"/>
</dbReference>
<comment type="caution">
    <text evidence="1">The sequence shown here is derived from an EMBL/GenBank/DDBJ whole genome shotgun (WGS) entry which is preliminary data.</text>
</comment>
<sequence length="122" mass="13936">MYEDASNYVAPYHCNLHDSGLDLQELPPQVNPSSDLPKFRTPENQRDVIKEYLYWRKRLVDQDLFCNDSREPLKTYMDDVVTFCNGATLTQDAIQGLRAGADKAKSMRAQHSRKALFKGGPI</sequence>
<gene>
    <name evidence="1" type="ORF">GcM1_226094</name>
</gene>
<dbReference type="EMBL" id="MCBS01022607">
    <property type="protein sequence ID" value="RKF76614.1"/>
    <property type="molecule type" value="Genomic_DNA"/>
</dbReference>
<reference evidence="1 2" key="1">
    <citation type="journal article" date="2018" name="BMC Genomics">
        <title>Comparative genome analyses reveal sequence features reflecting distinct modes of host-adaptation between dicot and monocot powdery mildew.</title>
        <authorList>
            <person name="Wu Y."/>
            <person name="Ma X."/>
            <person name="Pan Z."/>
            <person name="Kale S.D."/>
            <person name="Song Y."/>
            <person name="King H."/>
            <person name="Zhang Q."/>
            <person name="Presley C."/>
            <person name="Deng X."/>
            <person name="Wei C.I."/>
            <person name="Xiao S."/>
        </authorList>
    </citation>
    <scope>NUCLEOTIDE SEQUENCE [LARGE SCALE GENOMIC DNA]</scope>
    <source>
        <strain evidence="1">UMSG1</strain>
    </source>
</reference>
<proteinExistence type="predicted"/>
<protein>
    <submittedName>
        <fullName evidence="1">Uncharacterized protein</fullName>
    </submittedName>
</protein>
<dbReference type="AlphaFoldDB" id="A0A420IQ09"/>
<organism evidence="1 2">
    <name type="scientific">Golovinomyces cichoracearum</name>
    <dbReference type="NCBI Taxonomy" id="62708"/>
    <lineage>
        <taxon>Eukaryota</taxon>
        <taxon>Fungi</taxon>
        <taxon>Dikarya</taxon>
        <taxon>Ascomycota</taxon>
        <taxon>Pezizomycotina</taxon>
        <taxon>Leotiomycetes</taxon>
        <taxon>Erysiphales</taxon>
        <taxon>Erysiphaceae</taxon>
        <taxon>Golovinomyces</taxon>
    </lineage>
</organism>
<evidence type="ECO:0000313" key="2">
    <source>
        <dbReference type="Proteomes" id="UP000285326"/>
    </source>
</evidence>
<evidence type="ECO:0000313" key="1">
    <source>
        <dbReference type="EMBL" id="RKF76614.1"/>
    </source>
</evidence>
<name>A0A420IQ09_9PEZI</name>